<dbReference type="GO" id="GO:0016787">
    <property type="term" value="F:hydrolase activity"/>
    <property type="evidence" value="ECO:0007669"/>
    <property type="project" value="UniProtKB-KW"/>
</dbReference>
<proteinExistence type="predicted"/>
<keyword evidence="3" id="KW-1185">Reference proteome</keyword>
<dbReference type="InterPro" id="IPR029058">
    <property type="entry name" value="AB_hydrolase_fold"/>
</dbReference>
<evidence type="ECO:0000259" key="1">
    <source>
        <dbReference type="Pfam" id="PF00561"/>
    </source>
</evidence>
<dbReference type="EMBL" id="BMTF01000001">
    <property type="protein sequence ID" value="GGV75147.1"/>
    <property type="molecule type" value="Genomic_DNA"/>
</dbReference>
<dbReference type="Pfam" id="PF00561">
    <property type="entry name" value="Abhydrolase_1"/>
    <property type="match status" value="1"/>
</dbReference>
<comment type="caution">
    <text evidence="2">The sequence shown here is derived from an EMBL/GenBank/DDBJ whole genome shotgun (WGS) entry which is preliminary data.</text>
</comment>
<evidence type="ECO:0000313" key="2">
    <source>
        <dbReference type="EMBL" id="GGV75147.1"/>
    </source>
</evidence>
<sequence>MDGTLVVMNAASELKSFETDDGRLVYRDTGDGPLLVLLHGGFLDHGMWDDQVPDLARGHRVIVPDARGHGGSSNASRPFRHTDDLAALLRHLDAGPAVLAGVSMGGATAVDTALEHPGLVRALVVSGAGTSEPEFHDSWSRQVLAEQARSLAAGDVAGWTDAFMLFAAGPHRTLGDVDGAVVRRLRTMAEGTLAKHGADEPDWRVPVADTWARVAEVDVPVLAVSGGIDSDDHLAMAQRLARTVVDGHEATVEGTAHYPNMERPDAFGEILGDFLAAVFAREGGAV</sequence>
<dbReference type="InterPro" id="IPR050228">
    <property type="entry name" value="Carboxylesterase_BioH"/>
</dbReference>
<name>A0ABQ2VR43_9ACTN</name>
<evidence type="ECO:0000313" key="3">
    <source>
        <dbReference type="Proteomes" id="UP000660675"/>
    </source>
</evidence>
<gene>
    <name evidence="2" type="ORF">GCM10015535_05210</name>
</gene>
<organism evidence="2 3">
    <name type="scientific">Streptomyces gelaticus</name>
    <dbReference type="NCBI Taxonomy" id="285446"/>
    <lineage>
        <taxon>Bacteria</taxon>
        <taxon>Bacillati</taxon>
        <taxon>Actinomycetota</taxon>
        <taxon>Actinomycetes</taxon>
        <taxon>Kitasatosporales</taxon>
        <taxon>Streptomycetaceae</taxon>
        <taxon>Streptomyces</taxon>
    </lineage>
</organism>
<dbReference type="InterPro" id="IPR000639">
    <property type="entry name" value="Epox_hydrolase-like"/>
</dbReference>
<dbReference type="InterPro" id="IPR000073">
    <property type="entry name" value="AB_hydrolase_1"/>
</dbReference>
<feature type="domain" description="AB hydrolase-1" evidence="1">
    <location>
        <begin position="33"/>
        <end position="145"/>
    </location>
</feature>
<accession>A0ABQ2VR43</accession>
<dbReference type="PANTHER" id="PTHR43194:SF2">
    <property type="entry name" value="PEROXISOMAL MEMBRANE PROTEIN LPX1"/>
    <property type="match status" value="1"/>
</dbReference>
<dbReference type="Gene3D" id="3.40.50.1820">
    <property type="entry name" value="alpha/beta hydrolase"/>
    <property type="match status" value="1"/>
</dbReference>
<dbReference type="PANTHER" id="PTHR43194">
    <property type="entry name" value="HYDROLASE ALPHA/BETA FOLD FAMILY"/>
    <property type="match status" value="1"/>
</dbReference>
<dbReference type="PRINTS" id="PR00111">
    <property type="entry name" value="ABHYDROLASE"/>
</dbReference>
<dbReference type="SUPFAM" id="SSF53474">
    <property type="entry name" value="alpha/beta-Hydrolases"/>
    <property type="match status" value="1"/>
</dbReference>
<dbReference type="Proteomes" id="UP000660675">
    <property type="component" value="Unassembled WGS sequence"/>
</dbReference>
<protein>
    <submittedName>
        <fullName evidence="2">Hydrolase</fullName>
    </submittedName>
</protein>
<keyword evidence="2" id="KW-0378">Hydrolase</keyword>
<dbReference type="PRINTS" id="PR00412">
    <property type="entry name" value="EPOXHYDRLASE"/>
</dbReference>
<reference evidence="3" key="1">
    <citation type="journal article" date="2019" name="Int. J. Syst. Evol. Microbiol.">
        <title>The Global Catalogue of Microorganisms (GCM) 10K type strain sequencing project: providing services to taxonomists for standard genome sequencing and annotation.</title>
        <authorList>
            <consortium name="The Broad Institute Genomics Platform"/>
            <consortium name="The Broad Institute Genome Sequencing Center for Infectious Disease"/>
            <person name="Wu L."/>
            <person name="Ma J."/>
        </authorList>
    </citation>
    <scope>NUCLEOTIDE SEQUENCE [LARGE SCALE GENOMIC DNA]</scope>
    <source>
        <strain evidence="3">JCM 4376</strain>
    </source>
</reference>